<reference evidence="2 3" key="1">
    <citation type="submission" date="2018-05" db="EMBL/GenBank/DDBJ databases">
        <title>Freshwater and sediment microbial communities from various areas in North America, analyzing microbe dynamics in response to fracking.</title>
        <authorList>
            <person name="Lamendella R."/>
        </authorList>
    </citation>
    <scope>NUCLEOTIDE SEQUENCE [LARGE SCALE GENOMIC DNA]</scope>
    <source>
        <strain evidence="2 3">15_TX</strain>
    </source>
</reference>
<dbReference type="InterPro" id="IPR003692">
    <property type="entry name" value="Hydantoinase_B"/>
</dbReference>
<dbReference type="AlphaFoldDB" id="A0A2V2ZU39"/>
<evidence type="ECO:0000313" key="3">
    <source>
        <dbReference type="Proteomes" id="UP000247150"/>
    </source>
</evidence>
<dbReference type="GO" id="GO:0017168">
    <property type="term" value="F:5-oxoprolinase (ATP-hydrolyzing) activity"/>
    <property type="evidence" value="ECO:0007669"/>
    <property type="project" value="TreeGrafter"/>
</dbReference>
<dbReference type="InterPro" id="IPR045079">
    <property type="entry name" value="Oxoprolinase-like"/>
</dbReference>
<accession>A0A2V2ZU39</accession>
<sequence length="590" mass="63760">MLSSQKMKVNPFTIEVIKDSLMSIGDEMFFALARTSMSPIIYEVLDYACGLTNSKGQLISQGNGVTSFIGMLSPMVQHVIDKFEKGKDLKEGDIIIINDPYVGGGSHLSDVGLVMPIFYQGEIVGFAANKGHWTEVGGKDAGSFTSDSTEIYQEGLQLPGIKLFDEGKVNQAVVDIISSNVRLPDLSLGDMWAQVAALKTGAKRFIELCNKHNKELVTSAIDHLLKQGEQLAKKELVALPKGNFYAEDFIEGDSSKGGPYPINVKITITEDEFICDFRGSHPQVNNPVNCSYFGLLASVRVMYLAIIRPEQNINEGVFTPLRILTDKGSIVSAERPAPVSMNFEGRIGGADLIWKALAPHLPDRLTAGHLLSVCSVILSGNHQDTKAPFLIVEPSVGGWGAGEGQDGQRGQFCMGDGETYNIPIEVAENRYGVLVNEYSLRCDGAGAGEFIGGSGVVRSYQALTDNQKLSVSFGRHEFAPWGMDGGEEGSSNYVEVIKQDGESKGPFGVSARYPVNKGDIVKLVTATGGGYGNPLKRPAEQVVSDVKNGYISVVQAKEKFGVVIDSNTCTIQKFTLDRLNANSNECSDQE</sequence>
<proteinExistence type="predicted"/>
<dbReference type="EMBL" id="QGTW01000009">
    <property type="protein sequence ID" value="PWW26856.1"/>
    <property type="molecule type" value="Genomic_DNA"/>
</dbReference>
<organism evidence="2 3">
    <name type="scientific">Cytobacillus oceanisediminis</name>
    <dbReference type="NCBI Taxonomy" id="665099"/>
    <lineage>
        <taxon>Bacteria</taxon>
        <taxon>Bacillati</taxon>
        <taxon>Bacillota</taxon>
        <taxon>Bacilli</taxon>
        <taxon>Bacillales</taxon>
        <taxon>Bacillaceae</taxon>
        <taxon>Cytobacillus</taxon>
    </lineage>
</organism>
<dbReference type="PANTHER" id="PTHR11365">
    <property type="entry name" value="5-OXOPROLINASE RELATED"/>
    <property type="match status" value="1"/>
</dbReference>
<protein>
    <submittedName>
        <fullName evidence="2">N-methylhydantoinase B</fullName>
    </submittedName>
</protein>
<dbReference type="PANTHER" id="PTHR11365:SF23">
    <property type="entry name" value="HYPOTHETICAL 5-OXOPROLINASE (EUROFUNG)-RELATED"/>
    <property type="match status" value="1"/>
</dbReference>
<gene>
    <name evidence="2" type="ORF">DFO73_10919</name>
</gene>
<dbReference type="RefSeq" id="WP_375137329.1">
    <property type="nucleotide sequence ID" value="NZ_QGTW01000009.1"/>
</dbReference>
<feature type="domain" description="Hydantoinase B/oxoprolinase" evidence="1">
    <location>
        <begin position="10"/>
        <end position="534"/>
    </location>
</feature>
<name>A0A2V2ZU39_9BACI</name>
<dbReference type="GO" id="GO:0005829">
    <property type="term" value="C:cytosol"/>
    <property type="evidence" value="ECO:0007669"/>
    <property type="project" value="TreeGrafter"/>
</dbReference>
<evidence type="ECO:0000259" key="1">
    <source>
        <dbReference type="Pfam" id="PF02538"/>
    </source>
</evidence>
<dbReference type="GO" id="GO:0006749">
    <property type="term" value="P:glutathione metabolic process"/>
    <property type="evidence" value="ECO:0007669"/>
    <property type="project" value="TreeGrafter"/>
</dbReference>
<dbReference type="Pfam" id="PF02538">
    <property type="entry name" value="Hydantoinase_B"/>
    <property type="match status" value="1"/>
</dbReference>
<comment type="caution">
    <text evidence="2">The sequence shown here is derived from an EMBL/GenBank/DDBJ whole genome shotgun (WGS) entry which is preliminary data.</text>
</comment>
<evidence type="ECO:0000313" key="2">
    <source>
        <dbReference type="EMBL" id="PWW26856.1"/>
    </source>
</evidence>
<dbReference type="Proteomes" id="UP000247150">
    <property type="component" value="Unassembled WGS sequence"/>
</dbReference>